<accession>A0A1H7FTL9</accession>
<dbReference type="EMBL" id="FOAJ01000001">
    <property type="protein sequence ID" value="SEK29446.1"/>
    <property type="molecule type" value="Genomic_DNA"/>
</dbReference>
<dbReference type="PANTHER" id="PTHR37089">
    <property type="entry name" value="PROTEIN U-RELATED"/>
    <property type="match status" value="1"/>
</dbReference>
<keyword evidence="4" id="KW-1185">Reference proteome</keyword>
<proteinExistence type="predicted"/>
<dbReference type="RefSeq" id="WP_090552129.1">
    <property type="nucleotide sequence ID" value="NZ_FNSR01000003.1"/>
</dbReference>
<keyword evidence="3" id="KW-0167">Capsid protein</keyword>
<reference evidence="4" key="1">
    <citation type="submission" date="2016-10" db="EMBL/GenBank/DDBJ databases">
        <authorList>
            <person name="Varghese N."/>
            <person name="Submissions S."/>
        </authorList>
    </citation>
    <scope>NUCLEOTIDE SEQUENCE [LARGE SCALE GENOMIC DNA]</scope>
    <source>
        <strain evidence="4">LMG 26416</strain>
    </source>
</reference>
<dbReference type="Proteomes" id="UP000199120">
    <property type="component" value="Unassembled WGS sequence"/>
</dbReference>
<dbReference type="PANTHER" id="PTHR37089:SF4">
    <property type="entry name" value="EXPORTED PROTEIN"/>
    <property type="match status" value="1"/>
</dbReference>
<dbReference type="AlphaFoldDB" id="A0A1H7FTL9"/>
<keyword evidence="1" id="KW-0732">Signal</keyword>
<protein>
    <submittedName>
        <fullName evidence="3">Spore coat protein U (SCPU) domain-containing protein</fullName>
    </submittedName>
</protein>
<dbReference type="InterPro" id="IPR053167">
    <property type="entry name" value="Spore_coat_component"/>
</dbReference>
<feature type="signal peptide" evidence="1">
    <location>
        <begin position="1"/>
        <end position="25"/>
    </location>
</feature>
<sequence length="175" mass="18033">MDRAAFLRPPLIALLLLPVAVECFAQTATTQLGVAVTVLPACEAGAADGSGKLDFGTLDFGTHYALNNGIAVTGQPHAGAIRVKCASGVGYRILMNGGGSGSVAQRRMRGGTAMQPIAYNLYTDAGYSTIWDDVSGVSVAANGSEQWTPVFGRVPAQPTPQAGSYADVVTVTVSW</sequence>
<dbReference type="Pfam" id="PF05229">
    <property type="entry name" value="SCPU"/>
    <property type="match status" value="1"/>
</dbReference>
<evidence type="ECO:0000313" key="3">
    <source>
        <dbReference type="EMBL" id="SEK29446.1"/>
    </source>
</evidence>
<dbReference type="InterPro" id="IPR007893">
    <property type="entry name" value="Spore_coat_U/FanG"/>
</dbReference>
<dbReference type="SMART" id="SM00972">
    <property type="entry name" value="SCPU"/>
    <property type="match status" value="1"/>
</dbReference>
<dbReference type="STRING" id="416943.SAMN05445871_5769"/>
<feature type="chain" id="PRO_5030028898" evidence="1">
    <location>
        <begin position="26"/>
        <end position="175"/>
    </location>
</feature>
<name>A0A1H7FTL9_9BURK</name>
<evidence type="ECO:0000313" key="4">
    <source>
        <dbReference type="Proteomes" id="UP000199120"/>
    </source>
</evidence>
<gene>
    <name evidence="3" type="ORF">SAMN05192542_101475</name>
</gene>
<feature type="domain" description="Spore coat protein U/FanG" evidence="2">
    <location>
        <begin position="29"/>
        <end position="172"/>
    </location>
</feature>
<keyword evidence="3" id="KW-0946">Virion</keyword>
<evidence type="ECO:0000256" key="1">
    <source>
        <dbReference type="SAM" id="SignalP"/>
    </source>
</evidence>
<dbReference type="OrthoDB" id="6505076at2"/>
<organism evidence="3 4">
    <name type="scientific">Paraburkholderia caballeronis</name>
    <dbReference type="NCBI Taxonomy" id="416943"/>
    <lineage>
        <taxon>Bacteria</taxon>
        <taxon>Pseudomonadati</taxon>
        <taxon>Pseudomonadota</taxon>
        <taxon>Betaproteobacteria</taxon>
        <taxon>Burkholderiales</taxon>
        <taxon>Burkholderiaceae</taxon>
        <taxon>Paraburkholderia</taxon>
    </lineage>
</organism>
<evidence type="ECO:0000259" key="2">
    <source>
        <dbReference type="Pfam" id="PF05229"/>
    </source>
</evidence>